<keyword evidence="6" id="KW-0159">Chromosome partition</keyword>
<evidence type="ECO:0000256" key="8">
    <source>
        <dbReference type="ARBA" id="ARBA00023306"/>
    </source>
</evidence>
<keyword evidence="4" id="KW-0498">Mitosis</keyword>
<dbReference type="GO" id="GO:0007064">
    <property type="term" value="P:mitotic sister chromatid cohesion"/>
    <property type="evidence" value="ECO:0007669"/>
    <property type="project" value="InterPro"/>
</dbReference>
<comment type="similarity">
    <text evidence="2">Belongs to the SCC4/mau-2 family.</text>
</comment>
<dbReference type="GO" id="GO:0007059">
    <property type="term" value="P:chromosome segregation"/>
    <property type="evidence" value="ECO:0007669"/>
    <property type="project" value="UniProtKB-KW"/>
</dbReference>
<dbReference type="VEuPathDB" id="VectorBase:GAUT039228"/>
<accession>A0A1A9VJA3</accession>
<dbReference type="Proteomes" id="UP000078200">
    <property type="component" value="Unassembled WGS sequence"/>
</dbReference>
<evidence type="ECO:0000313" key="10">
    <source>
        <dbReference type="EnsemblMetazoa" id="GAUT039228-PA"/>
    </source>
</evidence>
<dbReference type="AlphaFoldDB" id="A0A1A9VJA3"/>
<keyword evidence="3" id="KW-0132">Cell division</keyword>
<dbReference type="GO" id="GO:0005654">
    <property type="term" value="C:nucleoplasm"/>
    <property type="evidence" value="ECO:0007669"/>
    <property type="project" value="UniProtKB-SubCell"/>
</dbReference>
<evidence type="ECO:0000256" key="1">
    <source>
        <dbReference type="ARBA" id="ARBA00004642"/>
    </source>
</evidence>
<evidence type="ECO:0000256" key="7">
    <source>
        <dbReference type="ARBA" id="ARBA00023242"/>
    </source>
</evidence>
<proteinExistence type="inferred from homology"/>
<evidence type="ECO:0000256" key="9">
    <source>
        <dbReference type="ARBA" id="ARBA00030523"/>
    </source>
</evidence>
<evidence type="ECO:0000256" key="6">
    <source>
        <dbReference type="ARBA" id="ARBA00022829"/>
    </source>
</evidence>
<sequence>MEKERSENERNYKELVQKLELEKIMLKCNEEILESERGSNITLMVCYYLALGQVKTVKPSLKQLEMSIQTIMAPNWPTDEGIYFQFIFKFGILMKFSAAYMDKAQKYTDKALTQIEKLKAQDDKCILSVFKVILLEHIVMCRMVMGNRELAIREIAAAREIRCKKLFLRCL</sequence>
<dbReference type="EnsemblMetazoa" id="GAUT039228-RA">
    <property type="protein sequence ID" value="GAUT039228-PA"/>
    <property type="gene ID" value="GAUT039228"/>
</dbReference>
<evidence type="ECO:0000313" key="11">
    <source>
        <dbReference type="Proteomes" id="UP000078200"/>
    </source>
</evidence>
<protein>
    <recommendedName>
        <fullName evidence="9">Cohesin loading complex subunit SCC4 homolog</fullName>
    </recommendedName>
</protein>
<evidence type="ECO:0000256" key="3">
    <source>
        <dbReference type="ARBA" id="ARBA00022618"/>
    </source>
</evidence>
<name>A0A1A9VJA3_GLOAU</name>
<evidence type="ECO:0000256" key="4">
    <source>
        <dbReference type="ARBA" id="ARBA00022776"/>
    </source>
</evidence>
<organism evidence="10 11">
    <name type="scientific">Glossina austeni</name>
    <name type="common">Savannah tsetse fly</name>
    <dbReference type="NCBI Taxonomy" id="7395"/>
    <lineage>
        <taxon>Eukaryota</taxon>
        <taxon>Metazoa</taxon>
        <taxon>Ecdysozoa</taxon>
        <taxon>Arthropoda</taxon>
        <taxon>Hexapoda</taxon>
        <taxon>Insecta</taxon>
        <taxon>Pterygota</taxon>
        <taxon>Neoptera</taxon>
        <taxon>Endopterygota</taxon>
        <taxon>Diptera</taxon>
        <taxon>Brachycera</taxon>
        <taxon>Muscomorpha</taxon>
        <taxon>Hippoboscoidea</taxon>
        <taxon>Glossinidae</taxon>
        <taxon>Glossina</taxon>
    </lineage>
</organism>
<keyword evidence="11" id="KW-1185">Reference proteome</keyword>
<dbReference type="PANTHER" id="PTHR21394">
    <property type="entry name" value="MAU2 CHROMATID COHESION FACTOR HOMOLOG"/>
    <property type="match status" value="1"/>
</dbReference>
<keyword evidence="5" id="KW-0802">TPR repeat</keyword>
<comment type="subcellular location">
    <subcellularLocation>
        <location evidence="1">Nucleus</location>
        <location evidence="1">Nucleoplasm</location>
    </subcellularLocation>
</comment>
<keyword evidence="8" id="KW-0131">Cell cycle</keyword>
<keyword evidence="7" id="KW-0539">Nucleus</keyword>
<reference evidence="10" key="1">
    <citation type="submission" date="2020-05" db="UniProtKB">
        <authorList>
            <consortium name="EnsemblMetazoa"/>
        </authorList>
    </citation>
    <scope>IDENTIFICATION</scope>
    <source>
        <strain evidence="10">TTRI</strain>
    </source>
</reference>
<dbReference type="STRING" id="7395.A0A1A9VJA3"/>
<dbReference type="InterPro" id="IPR019440">
    <property type="entry name" value="MAU2"/>
</dbReference>
<evidence type="ECO:0000256" key="2">
    <source>
        <dbReference type="ARBA" id="ARBA00008585"/>
    </source>
</evidence>
<evidence type="ECO:0000256" key="5">
    <source>
        <dbReference type="ARBA" id="ARBA00022803"/>
    </source>
</evidence>
<dbReference type="GO" id="GO:0051301">
    <property type="term" value="P:cell division"/>
    <property type="evidence" value="ECO:0007669"/>
    <property type="project" value="UniProtKB-KW"/>
</dbReference>